<dbReference type="OrthoDB" id="9805007at2"/>
<accession>A0A1I6TZM7</accession>
<dbReference type="Gene3D" id="3.90.930.12">
    <property type="entry name" value="Ribosomal protein L6, alpha-beta domain"/>
    <property type="match status" value="2"/>
</dbReference>
<keyword evidence="4 5" id="KW-0687">Ribonucleoprotein</keyword>
<dbReference type="InterPro" id="IPR002358">
    <property type="entry name" value="Ribosomal_uL6_CS"/>
</dbReference>
<organism evidence="9 10">
    <name type="scientific">Zhouia amylolytica</name>
    <dbReference type="NCBI Taxonomy" id="376730"/>
    <lineage>
        <taxon>Bacteria</taxon>
        <taxon>Pseudomonadati</taxon>
        <taxon>Bacteroidota</taxon>
        <taxon>Flavobacteriia</taxon>
        <taxon>Flavobacteriales</taxon>
        <taxon>Flavobacteriaceae</taxon>
        <taxon>Zhouia</taxon>
    </lineage>
</organism>
<dbReference type="PRINTS" id="PR00059">
    <property type="entry name" value="RIBOSOMALL6"/>
</dbReference>
<feature type="domain" description="Large ribosomal subunit protein uL6 alpha-beta" evidence="8">
    <location>
        <begin position="11"/>
        <end position="81"/>
    </location>
</feature>
<dbReference type="AlphaFoldDB" id="A0A1I6TZM7"/>
<dbReference type="RefSeq" id="WP_038260820.1">
    <property type="nucleotide sequence ID" value="NZ_FPAG01000006.1"/>
</dbReference>
<keyword evidence="3 5" id="KW-0689">Ribosomal protein</keyword>
<evidence type="ECO:0000256" key="7">
    <source>
        <dbReference type="RuleBase" id="RU003870"/>
    </source>
</evidence>
<comment type="similarity">
    <text evidence="5 6">Belongs to the universal ribosomal protein uL6 family.</text>
</comment>
<keyword evidence="2 5" id="KW-0694">RNA-binding</keyword>
<dbReference type="GO" id="GO:0003735">
    <property type="term" value="F:structural constituent of ribosome"/>
    <property type="evidence" value="ECO:0007669"/>
    <property type="project" value="UniProtKB-UniRule"/>
</dbReference>
<dbReference type="NCBIfam" id="TIGR03654">
    <property type="entry name" value="L6_bact"/>
    <property type="match status" value="1"/>
</dbReference>
<dbReference type="InterPro" id="IPR036789">
    <property type="entry name" value="Ribosomal_uL6-like_a/b-dom_sf"/>
</dbReference>
<dbReference type="Pfam" id="PF00347">
    <property type="entry name" value="Ribosomal_L6"/>
    <property type="match status" value="2"/>
</dbReference>
<sequence>MSRIGKSPINIPDGVTVAIDNGVITVKGKMGELTQEVKDITVKQEEGQLILERPNDSKDIRAKHGLYRALLNNMIEGVSQGFTKELELVGVGYRASNQGQKLDLAVGFSHNIVLELAPEVKVETISEKGKNPIVKLTSHDKQLVGQVAAKIRSFRKPEPYKGKGIKFVGEQIRRKAGKSA</sequence>
<dbReference type="EMBL" id="FPAG01000006">
    <property type="protein sequence ID" value="SFS94642.1"/>
    <property type="molecule type" value="Genomic_DNA"/>
</dbReference>
<evidence type="ECO:0000256" key="6">
    <source>
        <dbReference type="RuleBase" id="RU003869"/>
    </source>
</evidence>
<comment type="function">
    <text evidence="5 7">This protein binds to the 23S rRNA, and is important in its secondary structure. It is located near the subunit interface in the base of the L7/L12 stalk, and near the tRNA binding site of the peptidyltransferase center.</text>
</comment>
<evidence type="ECO:0000256" key="3">
    <source>
        <dbReference type="ARBA" id="ARBA00022980"/>
    </source>
</evidence>
<evidence type="ECO:0000256" key="5">
    <source>
        <dbReference type="HAMAP-Rule" id="MF_01365"/>
    </source>
</evidence>
<reference evidence="9 10" key="1">
    <citation type="submission" date="2016-10" db="EMBL/GenBank/DDBJ databases">
        <authorList>
            <person name="de Groot N.N."/>
        </authorList>
    </citation>
    <scope>NUCLEOTIDE SEQUENCE [LARGE SCALE GENOMIC DNA]</scope>
    <source>
        <strain evidence="9 10">CGMCC 1.6114</strain>
    </source>
</reference>
<evidence type="ECO:0000256" key="2">
    <source>
        <dbReference type="ARBA" id="ARBA00022884"/>
    </source>
</evidence>
<feature type="domain" description="Large ribosomal subunit protein uL6 alpha-beta" evidence="8">
    <location>
        <begin position="89"/>
        <end position="166"/>
    </location>
</feature>
<dbReference type="InterPro" id="IPR020040">
    <property type="entry name" value="Ribosomal_uL6_a/b-dom"/>
</dbReference>
<dbReference type="HAMAP" id="MF_01365_B">
    <property type="entry name" value="Ribosomal_uL6_B"/>
    <property type="match status" value="1"/>
</dbReference>
<dbReference type="InterPro" id="IPR019906">
    <property type="entry name" value="Ribosomal_uL6_bac-type"/>
</dbReference>
<evidence type="ECO:0000313" key="9">
    <source>
        <dbReference type="EMBL" id="SFS94642.1"/>
    </source>
</evidence>
<keyword evidence="1 5" id="KW-0699">rRNA-binding</keyword>
<gene>
    <name evidence="5" type="primary">rplF</name>
    <name evidence="9" type="ORF">SAMN04487906_2260</name>
</gene>
<dbReference type="GO" id="GO:0022625">
    <property type="term" value="C:cytosolic large ribosomal subunit"/>
    <property type="evidence" value="ECO:0007669"/>
    <property type="project" value="UniProtKB-UniRule"/>
</dbReference>
<dbReference type="FunFam" id="3.90.930.12:FF:000002">
    <property type="entry name" value="50S ribosomal protein L6"/>
    <property type="match status" value="1"/>
</dbReference>
<dbReference type="PANTHER" id="PTHR11655:SF14">
    <property type="entry name" value="LARGE RIBOSOMAL SUBUNIT PROTEIN UL6M"/>
    <property type="match status" value="1"/>
</dbReference>
<dbReference type="GO" id="GO:0019843">
    <property type="term" value="F:rRNA binding"/>
    <property type="evidence" value="ECO:0007669"/>
    <property type="project" value="UniProtKB-UniRule"/>
</dbReference>
<evidence type="ECO:0000256" key="4">
    <source>
        <dbReference type="ARBA" id="ARBA00023274"/>
    </source>
</evidence>
<evidence type="ECO:0000256" key="1">
    <source>
        <dbReference type="ARBA" id="ARBA00022730"/>
    </source>
</evidence>
<dbReference type="SUPFAM" id="SSF56053">
    <property type="entry name" value="Ribosomal protein L6"/>
    <property type="match status" value="2"/>
</dbReference>
<evidence type="ECO:0000313" key="10">
    <source>
        <dbReference type="Proteomes" id="UP000183209"/>
    </source>
</evidence>
<comment type="subunit">
    <text evidence="5">Part of the 50S ribosomal subunit.</text>
</comment>
<evidence type="ECO:0000259" key="8">
    <source>
        <dbReference type="Pfam" id="PF00347"/>
    </source>
</evidence>
<proteinExistence type="inferred from homology"/>
<dbReference type="PIRSF" id="PIRSF002162">
    <property type="entry name" value="Ribosomal_L6"/>
    <property type="match status" value="1"/>
</dbReference>
<name>A0A1I6TZM7_9FLAO</name>
<dbReference type="Proteomes" id="UP000183209">
    <property type="component" value="Unassembled WGS sequence"/>
</dbReference>
<dbReference type="InterPro" id="IPR000702">
    <property type="entry name" value="Ribosomal_uL6-like"/>
</dbReference>
<protein>
    <recommendedName>
        <fullName evidence="5">Large ribosomal subunit protein uL6</fullName>
    </recommendedName>
</protein>
<dbReference type="PANTHER" id="PTHR11655">
    <property type="entry name" value="60S/50S RIBOSOMAL PROTEIN L6/L9"/>
    <property type="match status" value="1"/>
</dbReference>
<dbReference type="PROSITE" id="PS00525">
    <property type="entry name" value="RIBOSOMAL_L6_1"/>
    <property type="match status" value="1"/>
</dbReference>
<dbReference type="GO" id="GO:0002181">
    <property type="term" value="P:cytoplasmic translation"/>
    <property type="evidence" value="ECO:0007669"/>
    <property type="project" value="TreeGrafter"/>
</dbReference>